<name>A0A9P9ANL1_9HYPO</name>
<proteinExistence type="predicted"/>
<protein>
    <submittedName>
        <fullName evidence="2">Uncharacterized protein</fullName>
    </submittedName>
</protein>
<dbReference type="EMBL" id="JAGPYM010000013">
    <property type="protein sequence ID" value="KAH6888158.1"/>
    <property type="molecule type" value="Genomic_DNA"/>
</dbReference>
<gene>
    <name evidence="2" type="ORF">B0T10DRAFT_69789</name>
</gene>
<reference evidence="2 3" key="1">
    <citation type="journal article" date="2021" name="Nat. Commun.">
        <title>Genetic determinants of endophytism in the Arabidopsis root mycobiome.</title>
        <authorList>
            <person name="Mesny F."/>
            <person name="Miyauchi S."/>
            <person name="Thiergart T."/>
            <person name="Pickel B."/>
            <person name="Atanasova L."/>
            <person name="Karlsson M."/>
            <person name="Huettel B."/>
            <person name="Barry K.W."/>
            <person name="Haridas S."/>
            <person name="Chen C."/>
            <person name="Bauer D."/>
            <person name="Andreopoulos W."/>
            <person name="Pangilinan J."/>
            <person name="LaButti K."/>
            <person name="Riley R."/>
            <person name="Lipzen A."/>
            <person name="Clum A."/>
            <person name="Drula E."/>
            <person name="Henrissat B."/>
            <person name="Kohler A."/>
            <person name="Grigoriev I.V."/>
            <person name="Martin F.M."/>
            <person name="Hacquard S."/>
        </authorList>
    </citation>
    <scope>NUCLEOTIDE SEQUENCE [LARGE SCALE GENOMIC DNA]</scope>
    <source>
        <strain evidence="2 3">MPI-CAGE-CH-0241</strain>
    </source>
</reference>
<evidence type="ECO:0000313" key="3">
    <source>
        <dbReference type="Proteomes" id="UP000777438"/>
    </source>
</evidence>
<keyword evidence="3" id="KW-1185">Reference proteome</keyword>
<evidence type="ECO:0000313" key="2">
    <source>
        <dbReference type="EMBL" id="KAH6888158.1"/>
    </source>
</evidence>
<evidence type="ECO:0000256" key="1">
    <source>
        <dbReference type="SAM" id="MobiDB-lite"/>
    </source>
</evidence>
<dbReference type="AlphaFoldDB" id="A0A9P9ANL1"/>
<sequence length="345" mass="38309">MMKRPDLLRSTGTQTRNPRKRGRLLLARLQMDSRLFSFHIHPTPYIPKCRSAASIVRVLLRNPSPPSTAQATNKFHVSSHRKSPEGMVCCLLAPPRLPHVRYQPHPAICTPSEMPYRVSCWWHFSGNGSFFGSRHVQHECGGCPVKGQRKANVDHNGRCSRAAKADTVNNFGGSIQSDARDLNHLLSSPRTTVRNVGRNWPPRPLARRAYGSHGVQPSPARRVGSHSQGTMADDSGRQRQRGRGSLGGPDMDRPGQLGEREWKRLIRREWRAFPTAASLWSASRTASSIPGDKGYAFGDGSLAPGACQMAWLACPPRGPLLKEGRGELGAWGAWRLVPRAHRRLR</sequence>
<feature type="region of interest" description="Disordered" evidence="1">
    <location>
        <begin position="1"/>
        <end position="22"/>
    </location>
</feature>
<feature type="region of interest" description="Disordered" evidence="1">
    <location>
        <begin position="186"/>
        <end position="257"/>
    </location>
</feature>
<organism evidence="2 3">
    <name type="scientific">Thelonectria olida</name>
    <dbReference type="NCBI Taxonomy" id="1576542"/>
    <lineage>
        <taxon>Eukaryota</taxon>
        <taxon>Fungi</taxon>
        <taxon>Dikarya</taxon>
        <taxon>Ascomycota</taxon>
        <taxon>Pezizomycotina</taxon>
        <taxon>Sordariomycetes</taxon>
        <taxon>Hypocreomycetidae</taxon>
        <taxon>Hypocreales</taxon>
        <taxon>Nectriaceae</taxon>
        <taxon>Thelonectria</taxon>
    </lineage>
</organism>
<comment type="caution">
    <text evidence="2">The sequence shown here is derived from an EMBL/GenBank/DDBJ whole genome shotgun (WGS) entry which is preliminary data.</text>
</comment>
<dbReference type="Proteomes" id="UP000777438">
    <property type="component" value="Unassembled WGS sequence"/>
</dbReference>
<accession>A0A9P9ANL1</accession>